<keyword evidence="2" id="KW-1185">Reference proteome</keyword>
<evidence type="ECO:0000313" key="1">
    <source>
        <dbReference type="EMBL" id="CAG8636037.1"/>
    </source>
</evidence>
<dbReference type="OrthoDB" id="2379437at2759"/>
<gene>
    <name evidence="1" type="ORF">DEBURN_LOCUS10972</name>
</gene>
<sequence length="54" mass="6177">MSCSDAANLKKTRYSGPHIFGLQLEILQQIRDNRQRATFLKPFDNLTPTGQNNQ</sequence>
<dbReference type="AlphaFoldDB" id="A0A9N9GYL9"/>
<dbReference type="EMBL" id="CAJVPK010004358">
    <property type="protein sequence ID" value="CAG8636037.1"/>
    <property type="molecule type" value="Genomic_DNA"/>
</dbReference>
<dbReference type="Proteomes" id="UP000789706">
    <property type="component" value="Unassembled WGS sequence"/>
</dbReference>
<organism evidence="1 2">
    <name type="scientific">Diversispora eburnea</name>
    <dbReference type="NCBI Taxonomy" id="1213867"/>
    <lineage>
        <taxon>Eukaryota</taxon>
        <taxon>Fungi</taxon>
        <taxon>Fungi incertae sedis</taxon>
        <taxon>Mucoromycota</taxon>
        <taxon>Glomeromycotina</taxon>
        <taxon>Glomeromycetes</taxon>
        <taxon>Diversisporales</taxon>
        <taxon>Diversisporaceae</taxon>
        <taxon>Diversispora</taxon>
    </lineage>
</organism>
<proteinExistence type="predicted"/>
<evidence type="ECO:0000313" key="2">
    <source>
        <dbReference type="Proteomes" id="UP000789706"/>
    </source>
</evidence>
<comment type="caution">
    <text evidence="1">The sequence shown here is derived from an EMBL/GenBank/DDBJ whole genome shotgun (WGS) entry which is preliminary data.</text>
</comment>
<feature type="non-terminal residue" evidence="1">
    <location>
        <position position="1"/>
    </location>
</feature>
<protein>
    <submittedName>
        <fullName evidence="1">7589_t:CDS:1</fullName>
    </submittedName>
</protein>
<accession>A0A9N9GYL9</accession>
<name>A0A9N9GYL9_9GLOM</name>
<reference evidence="1" key="1">
    <citation type="submission" date="2021-06" db="EMBL/GenBank/DDBJ databases">
        <authorList>
            <person name="Kallberg Y."/>
            <person name="Tangrot J."/>
            <person name="Rosling A."/>
        </authorList>
    </citation>
    <scope>NUCLEOTIDE SEQUENCE</scope>
    <source>
        <strain evidence="1">AZ414A</strain>
    </source>
</reference>